<evidence type="ECO:0000313" key="1">
    <source>
        <dbReference type="EMBL" id="KAJ8971758.1"/>
    </source>
</evidence>
<dbReference type="Proteomes" id="UP001162156">
    <property type="component" value="Unassembled WGS sequence"/>
</dbReference>
<protein>
    <submittedName>
        <fullName evidence="1">Uncharacterized protein</fullName>
    </submittedName>
</protein>
<name>A0AAV8ZXZ2_9CUCU</name>
<proteinExistence type="predicted"/>
<dbReference type="AlphaFoldDB" id="A0AAV8ZXZ2"/>
<dbReference type="EMBL" id="JANEYF010000166">
    <property type="protein sequence ID" value="KAJ8971758.1"/>
    <property type="molecule type" value="Genomic_DNA"/>
</dbReference>
<gene>
    <name evidence="1" type="ORF">NQ314_000543</name>
</gene>
<accession>A0AAV8ZXZ2</accession>
<reference evidence="1" key="1">
    <citation type="journal article" date="2023" name="Insect Mol. Biol.">
        <title>Genome sequencing provides insights into the evolution of gene families encoding plant cell wall-degrading enzymes in longhorned beetles.</title>
        <authorList>
            <person name="Shin N.R."/>
            <person name="Okamura Y."/>
            <person name="Kirsch R."/>
            <person name="Pauchet Y."/>
        </authorList>
    </citation>
    <scope>NUCLEOTIDE SEQUENCE</scope>
    <source>
        <strain evidence="1">RBIC_L_NR</strain>
    </source>
</reference>
<sequence>NLMKSKLIIRHRGIILKHQYVHNDNLTIHKLIFNFKTEEGSHYRDFVSFATSEMYSRICNKVETATRDETASLLWHELRYARITA</sequence>
<organism evidence="1 2">
    <name type="scientific">Rhamnusium bicolor</name>
    <dbReference type="NCBI Taxonomy" id="1586634"/>
    <lineage>
        <taxon>Eukaryota</taxon>
        <taxon>Metazoa</taxon>
        <taxon>Ecdysozoa</taxon>
        <taxon>Arthropoda</taxon>
        <taxon>Hexapoda</taxon>
        <taxon>Insecta</taxon>
        <taxon>Pterygota</taxon>
        <taxon>Neoptera</taxon>
        <taxon>Endopterygota</taxon>
        <taxon>Coleoptera</taxon>
        <taxon>Polyphaga</taxon>
        <taxon>Cucujiformia</taxon>
        <taxon>Chrysomeloidea</taxon>
        <taxon>Cerambycidae</taxon>
        <taxon>Lepturinae</taxon>
        <taxon>Rhagiini</taxon>
        <taxon>Rhamnusium</taxon>
    </lineage>
</organism>
<keyword evidence="2" id="KW-1185">Reference proteome</keyword>
<evidence type="ECO:0000313" key="2">
    <source>
        <dbReference type="Proteomes" id="UP001162156"/>
    </source>
</evidence>
<feature type="non-terminal residue" evidence="1">
    <location>
        <position position="1"/>
    </location>
</feature>
<comment type="caution">
    <text evidence="1">The sequence shown here is derived from an EMBL/GenBank/DDBJ whole genome shotgun (WGS) entry which is preliminary data.</text>
</comment>